<feature type="transmembrane region" description="Helical" evidence="2">
    <location>
        <begin position="407"/>
        <end position="428"/>
    </location>
</feature>
<evidence type="ECO:0000256" key="2">
    <source>
        <dbReference type="SAM" id="Phobius"/>
    </source>
</evidence>
<proteinExistence type="predicted"/>
<dbReference type="AlphaFoldDB" id="A0A3B1DPV0"/>
<feature type="compositionally biased region" description="Low complexity" evidence="1">
    <location>
        <begin position="284"/>
        <end position="303"/>
    </location>
</feature>
<keyword evidence="2" id="KW-1133">Transmembrane helix</keyword>
<dbReference type="Pfam" id="PF10531">
    <property type="entry name" value="SLBB"/>
    <property type="match status" value="1"/>
</dbReference>
<feature type="compositionally biased region" description="Polar residues" evidence="1">
    <location>
        <begin position="254"/>
        <end position="266"/>
    </location>
</feature>
<dbReference type="Gene3D" id="3.10.560.10">
    <property type="entry name" value="Outer membrane lipoprotein wza domain like"/>
    <property type="match status" value="1"/>
</dbReference>
<name>A0A3B1DPV0_9ZZZZ</name>
<accession>A0A3B1DPV0</accession>
<evidence type="ECO:0000313" key="4">
    <source>
        <dbReference type="EMBL" id="VAX38144.1"/>
    </source>
</evidence>
<keyword evidence="2" id="KW-0472">Membrane</keyword>
<dbReference type="EMBL" id="UOGL01000166">
    <property type="protein sequence ID" value="VAX38144.1"/>
    <property type="molecule type" value="Genomic_DNA"/>
</dbReference>
<keyword evidence="2" id="KW-0812">Transmembrane</keyword>
<feature type="region of interest" description="Disordered" evidence="1">
    <location>
        <begin position="512"/>
        <end position="569"/>
    </location>
</feature>
<feature type="region of interest" description="Disordered" evidence="1">
    <location>
        <begin position="243"/>
        <end position="303"/>
    </location>
</feature>
<feature type="compositionally biased region" description="Polar residues" evidence="1">
    <location>
        <begin position="558"/>
        <end position="569"/>
    </location>
</feature>
<sequence length="569" mass="61956">MLFKQNLFLTYFVTGILLLFVTTVSVAQSMRADFNKPAFKQPASKQASQVKYFAIMGEVVHPGVYELKSSSPFLSNLVRISGGLTKNATGRLRIIRRGRSGQQAYFTPSLNMTLQPGDVVIADAKRIQKSTHKTVTFSHQQNTNADKPKQEHVQIGFINLLKRPVVVKIRKDYATVPQLIQLLGQPAKMIKKVRVILGKRQREKTGSLPNCSLLIFEKPVSSPKNLPDLPATLNAQQMAHAGPIGIEEPDPPQSALTPENENSSGDANDVILKGPTLFPDDVDNTGNNKNRTNNNIDSTDDNSIQYSDIPQVLILPAPSSTNNIVATPESETESHLIVESDIPSQPTETPAPPLELIPPLELAPTMMAEKKEAESLDEIASTMSEGDFADIEMEEQAIAKTEPTSNAITYTLGLLLIVGGGIFVWAVAPRKISAAVSQKVAAKNVVENVSQSAVAIEKVDGTKILEAMINDEMPIVMEQVILPVSLEFYGESTGHEKLRIDTAHKMAEPHFKPSIPQPVVQDETSQKASASTAPGLRIDPPINLEGSLESTRAPLVSRSASQTKKTFQK</sequence>
<organism evidence="4">
    <name type="scientific">hydrothermal vent metagenome</name>
    <dbReference type="NCBI Taxonomy" id="652676"/>
    <lineage>
        <taxon>unclassified sequences</taxon>
        <taxon>metagenomes</taxon>
        <taxon>ecological metagenomes</taxon>
    </lineage>
</organism>
<feature type="domain" description="Soluble ligand binding" evidence="3">
    <location>
        <begin position="53"/>
        <end position="106"/>
    </location>
</feature>
<reference evidence="4" key="1">
    <citation type="submission" date="2018-06" db="EMBL/GenBank/DDBJ databases">
        <authorList>
            <person name="Zhirakovskaya E."/>
        </authorList>
    </citation>
    <scope>NUCLEOTIDE SEQUENCE</scope>
</reference>
<protein>
    <recommendedName>
        <fullName evidence="3">Soluble ligand binding domain-containing protein</fullName>
    </recommendedName>
</protein>
<dbReference type="InterPro" id="IPR019554">
    <property type="entry name" value="Soluble_ligand-bd"/>
</dbReference>
<evidence type="ECO:0000259" key="3">
    <source>
        <dbReference type="Pfam" id="PF10531"/>
    </source>
</evidence>
<feature type="compositionally biased region" description="Polar residues" evidence="1">
    <location>
        <begin position="522"/>
        <end position="532"/>
    </location>
</feature>
<gene>
    <name evidence="4" type="ORF">MNBD_PLANCTO02-2327</name>
</gene>
<evidence type="ECO:0000256" key="1">
    <source>
        <dbReference type="SAM" id="MobiDB-lite"/>
    </source>
</evidence>